<dbReference type="OrthoDB" id="3471477at2759"/>
<name>A0A2J6TX84_9HELO</name>
<accession>A0A2J6TX84</accession>
<evidence type="ECO:0000313" key="1">
    <source>
        <dbReference type="EMBL" id="PMD67615.1"/>
    </source>
</evidence>
<evidence type="ECO:0000313" key="2">
    <source>
        <dbReference type="Proteomes" id="UP000235371"/>
    </source>
</evidence>
<gene>
    <name evidence="1" type="ORF">K444DRAFT_579295</name>
</gene>
<reference evidence="1 2" key="1">
    <citation type="submission" date="2016-04" db="EMBL/GenBank/DDBJ databases">
        <title>A degradative enzymes factory behind the ericoid mycorrhizal symbiosis.</title>
        <authorList>
            <consortium name="DOE Joint Genome Institute"/>
            <person name="Martino E."/>
            <person name="Morin E."/>
            <person name="Grelet G."/>
            <person name="Kuo A."/>
            <person name="Kohler A."/>
            <person name="Daghino S."/>
            <person name="Barry K."/>
            <person name="Choi C."/>
            <person name="Cichocki N."/>
            <person name="Clum A."/>
            <person name="Copeland A."/>
            <person name="Hainaut M."/>
            <person name="Haridas S."/>
            <person name="Labutti K."/>
            <person name="Lindquist E."/>
            <person name="Lipzen A."/>
            <person name="Khouja H.-R."/>
            <person name="Murat C."/>
            <person name="Ohm R."/>
            <person name="Olson A."/>
            <person name="Spatafora J."/>
            <person name="Veneault-Fourrey C."/>
            <person name="Henrissat B."/>
            <person name="Grigoriev I."/>
            <person name="Martin F."/>
            <person name="Perotto S."/>
        </authorList>
    </citation>
    <scope>NUCLEOTIDE SEQUENCE [LARGE SCALE GENOMIC DNA]</scope>
    <source>
        <strain evidence="1 2">E</strain>
    </source>
</reference>
<dbReference type="EMBL" id="KZ613740">
    <property type="protein sequence ID" value="PMD67615.1"/>
    <property type="molecule type" value="Genomic_DNA"/>
</dbReference>
<organism evidence="1 2">
    <name type="scientific">Hyaloscypha bicolor E</name>
    <dbReference type="NCBI Taxonomy" id="1095630"/>
    <lineage>
        <taxon>Eukaryota</taxon>
        <taxon>Fungi</taxon>
        <taxon>Dikarya</taxon>
        <taxon>Ascomycota</taxon>
        <taxon>Pezizomycotina</taxon>
        <taxon>Leotiomycetes</taxon>
        <taxon>Helotiales</taxon>
        <taxon>Hyaloscyphaceae</taxon>
        <taxon>Hyaloscypha</taxon>
        <taxon>Hyaloscypha bicolor</taxon>
    </lineage>
</organism>
<protein>
    <submittedName>
        <fullName evidence="1">Uncharacterized protein</fullName>
    </submittedName>
</protein>
<proteinExistence type="predicted"/>
<dbReference type="AlphaFoldDB" id="A0A2J6TX84"/>
<dbReference type="Proteomes" id="UP000235371">
    <property type="component" value="Unassembled WGS sequence"/>
</dbReference>
<dbReference type="RefSeq" id="XP_024744519.1">
    <property type="nucleotide sequence ID" value="XM_024877653.1"/>
</dbReference>
<sequence length="782" mass="86077">MDTDTTLRLKTSLATAHSHYDQVVAVSQKIINDSFDGLYDRYPEFKKLAFRNRRIGSIDAELLSPRILLGGGLGADLSLARCLYVMRFASGTLTMPPDDEDDPDIIEDMAGWELAVTIDLGNQSVVVNQDADPDEKARQEAQLKFIQEKFDVPGDYTIERLFAKLSDAHWKDFDFNNSNFGVVDGKKRSWGMLIKQYPFLEIDLQTMLGRWVKTQETQGLTTLGYKFTLPPPSQIDPLKPTYQPTAMYHQIYPYKNPAKGVPNPVVSYDPPGDLNALLYCEMVQGHPLPDDKQLASTGIFTTQAATIGGPRIDGTFALSHQLFLETFLLPMLQPFNKTSEVFPTIPSATFDGNTSTIHWNYSVGSDGVHNDSKDPIFAFKPVFDPQTPSDARSYMFTKDNRMKMSPSPARNPNNGVCGSFESAGSPTVTVKWTPGGRSFDVQGITEYWYDIEWADNEQMIRPFGFLRDKFRFTWNMSIVIDNIDNGVMKIVVNAGANKDGDVKVEFVQHEIQQSWTPEGQDQRIRNFISGQLTTHVAMLEMNLQQAFQSSGKFVYPGNGTFKFSDPCIGNTGEILAEIEYMPIEHGKITIPTPSNVKLASATQFAFKTTPVQAPTVVPTVKLAWEASSPVKAAGKAVEILLTGTNQTEKPIALNSIQIVIVADKTGKGLVTSTRFAPAQFTVGEEERPASTQSNVYQLIHKSVSGFGDVKLMQDAAGGGMTELIFIARGGAELGPGNSVTLALLADTGVAGTYPVQITESWPPVEGLASQSFAHPVDVILKP</sequence>
<keyword evidence="2" id="KW-1185">Reference proteome</keyword>
<dbReference type="GeneID" id="36585730"/>
<dbReference type="InParanoid" id="A0A2J6TX84"/>